<dbReference type="AlphaFoldDB" id="A6TP38"/>
<sequence>MLNKIFFDENPVKESSVQRFVYSYLLYDGLDEVANQLSKNYIKRGEEEAEMLKNESSSEVLLKMMRGKCDNSNHILLHSKILEQEDVLMPIIIEKLKTSGNNVFIEHTIKLIKKANNNYCGDLIRIIDDIRSPYALSLACIIIGFMGNESDVPLLLRKHAELKSLYPSKSYEQGALLGLIEIRERFNLLR</sequence>
<evidence type="ECO:0000313" key="1">
    <source>
        <dbReference type="EMBL" id="ABR47956.1"/>
    </source>
</evidence>
<dbReference type="RefSeq" id="WP_012062991.1">
    <property type="nucleotide sequence ID" value="NC_009633.1"/>
</dbReference>
<protein>
    <submittedName>
        <fullName evidence="1">Uncharacterized protein</fullName>
    </submittedName>
</protein>
<gene>
    <name evidence="1" type="ordered locus">Amet_1784</name>
</gene>
<dbReference type="OrthoDB" id="1952261at2"/>
<dbReference type="EMBL" id="CP000724">
    <property type="protein sequence ID" value="ABR47956.1"/>
    <property type="molecule type" value="Genomic_DNA"/>
</dbReference>
<evidence type="ECO:0000313" key="2">
    <source>
        <dbReference type="Proteomes" id="UP000001572"/>
    </source>
</evidence>
<proteinExistence type="predicted"/>
<organism evidence="1 2">
    <name type="scientific">Alkaliphilus metalliredigens (strain QYMF)</name>
    <dbReference type="NCBI Taxonomy" id="293826"/>
    <lineage>
        <taxon>Bacteria</taxon>
        <taxon>Bacillati</taxon>
        <taxon>Bacillota</taxon>
        <taxon>Clostridia</taxon>
        <taxon>Peptostreptococcales</taxon>
        <taxon>Natronincolaceae</taxon>
        <taxon>Alkaliphilus</taxon>
    </lineage>
</organism>
<accession>A6TP38</accession>
<dbReference type="KEGG" id="amt:Amet_1784"/>
<name>A6TP38_ALKMQ</name>
<reference evidence="2" key="1">
    <citation type="journal article" date="2016" name="Genome Announc.">
        <title>Complete genome sequence of Alkaliphilus metalliredigens strain QYMF, an alkaliphilic and metal-reducing bacterium isolated from borax-contaminated leachate ponds.</title>
        <authorList>
            <person name="Hwang C."/>
            <person name="Copeland A."/>
            <person name="Lucas S."/>
            <person name="Lapidus A."/>
            <person name="Barry K."/>
            <person name="Detter J.C."/>
            <person name="Glavina Del Rio T."/>
            <person name="Hammon N."/>
            <person name="Israni S."/>
            <person name="Dalin E."/>
            <person name="Tice H."/>
            <person name="Pitluck S."/>
            <person name="Chertkov O."/>
            <person name="Brettin T."/>
            <person name="Bruce D."/>
            <person name="Han C."/>
            <person name="Schmutz J."/>
            <person name="Larimer F."/>
            <person name="Land M.L."/>
            <person name="Hauser L."/>
            <person name="Kyrpides N."/>
            <person name="Mikhailova N."/>
            <person name="Ye Q."/>
            <person name="Zhou J."/>
            <person name="Richardson P."/>
            <person name="Fields M.W."/>
        </authorList>
    </citation>
    <scope>NUCLEOTIDE SEQUENCE [LARGE SCALE GENOMIC DNA]</scope>
    <source>
        <strain evidence="2">QYMF</strain>
    </source>
</reference>
<keyword evidence="2" id="KW-1185">Reference proteome</keyword>
<dbReference type="Proteomes" id="UP000001572">
    <property type="component" value="Chromosome"/>
</dbReference>
<dbReference type="HOGENOM" id="CLU_1425285_0_0_9"/>